<evidence type="ECO:0000313" key="5">
    <source>
        <dbReference type="Proteomes" id="UP000286976"/>
    </source>
</evidence>
<dbReference type="Pfam" id="PF18027">
    <property type="entry name" value="Pepdidase_M14_N"/>
    <property type="match status" value="1"/>
</dbReference>
<organism evidence="4 5">
    <name type="scientific">Aliidiomarina taiwanensis</name>
    <dbReference type="NCBI Taxonomy" id="946228"/>
    <lineage>
        <taxon>Bacteria</taxon>
        <taxon>Pseudomonadati</taxon>
        <taxon>Pseudomonadota</taxon>
        <taxon>Gammaproteobacteria</taxon>
        <taxon>Alteromonadales</taxon>
        <taxon>Idiomarinaceae</taxon>
        <taxon>Aliidiomarina</taxon>
    </lineage>
</organism>
<dbReference type="PANTHER" id="PTHR12756">
    <property type="entry name" value="CYTOSOLIC CARBOXYPEPTIDASE"/>
    <property type="match status" value="1"/>
</dbReference>
<evidence type="ECO:0000259" key="3">
    <source>
        <dbReference type="PROSITE" id="PS52035"/>
    </source>
</evidence>
<proteinExistence type="inferred from homology"/>
<feature type="domain" description="Peptidase M14" evidence="3">
    <location>
        <begin position="111"/>
        <end position="375"/>
    </location>
</feature>
<evidence type="ECO:0000256" key="2">
    <source>
        <dbReference type="PROSITE-ProRule" id="PRU01379"/>
    </source>
</evidence>
<dbReference type="PANTHER" id="PTHR12756:SF11">
    <property type="entry name" value="CYTOSOLIC CARBOXYPEPTIDASE 1"/>
    <property type="match status" value="1"/>
</dbReference>
<dbReference type="InterPro" id="IPR000834">
    <property type="entry name" value="Peptidase_M14"/>
</dbReference>
<dbReference type="Gene3D" id="2.60.40.3120">
    <property type="match status" value="1"/>
</dbReference>
<name>A0A432XA46_9GAMM</name>
<reference evidence="4 5" key="1">
    <citation type="journal article" date="2011" name="Front. Microbiol.">
        <title>Genomic signatures of strain selection and enhancement in Bacillus atrophaeus var. globigii, a historical biowarfare simulant.</title>
        <authorList>
            <person name="Gibbons H.S."/>
            <person name="Broomall S.M."/>
            <person name="McNew L.A."/>
            <person name="Daligault H."/>
            <person name="Chapman C."/>
            <person name="Bruce D."/>
            <person name="Karavis M."/>
            <person name="Krepps M."/>
            <person name="McGregor P.A."/>
            <person name="Hong C."/>
            <person name="Park K.H."/>
            <person name="Akmal A."/>
            <person name="Feldman A."/>
            <person name="Lin J.S."/>
            <person name="Chang W.E."/>
            <person name="Higgs B.W."/>
            <person name="Demirev P."/>
            <person name="Lindquist J."/>
            <person name="Liem A."/>
            <person name="Fochler E."/>
            <person name="Read T.D."/>
            <person name="Tapia R."/>
            <person name="Johnson S."/>
            <person name="Bishop-Lilly K.A."/>
            <person name="Detter C."/>
            <person name="Han C."/>
            <person name="Sozhamannan S."/>
            <person name="Rosenzweig C.N."/>
            <person name="Skowronski E.W."/>
        </authorList>
    </citation>
    <scope>NUCLEOTIDE SEQUENCE [LARGE SCALE GENOMIC DNA]</scope>
    <source>
        <strain evidence="4 5">AIT1</strain>
    </source>
</reference>
<dbReference type="Gene3D" id="3.40.630.10">
    <property type="entry name" value="Zn peptidases"/>
    <property type="match status" value="1"/>
</dbReference>
<dbReference type="InterPro" id="IPR040626">
    <property type="entry name" value="Pepdidase_M14_N"/>
</dbReference>
<dbReference type="AlphaFoldDB" id="A0A432XA46"/>
<gene>
    <name evidence="4" type="ORF">CWE15_02785</name>
</gene>
<sequence>MYITSAFDSGNIEVLRCDSPETIELNIKKDNQSDFYQWFHFKLVTNAEQQHHLLTIKNAGGSAYPKGWENYHAMASYDRVEWFRVPTEFDGENLVISVTPEQESMFFAYFVPYSWDRHLDLLQWAQQSAWVSQVHLGETLDGREMTMLMVGEPAEGKKNIWITARQHPGESMAEWFVEGLLEHLLNEDEPISRELLEKSVFYVVPNMNPDGSVRGHLRTNAAGVNLNREWATPSLEQSPEVFHVLNKMQEVGVDCFLDVHGDEAIPYNFVAGCEGIPSYDERHKNLEDAFRTAYLRATPEFQVTHGYEKDAPGQANLTVASTAVGERFKCLAFTIEMPFKDNDDMPAPFTGWNDVRSSQLGRDTLSAIHAVVDQL</sequence>
<dbReference type="RefSeq" id="WP_126756508.1">
    <property type="nucleotide sequence ID" value="NZ_PIPQ01000001.1"/>
</dbReference>
<dbReference type="GO" id="GO:0006508">
    <property type="term" value="P:proteolysis"/>
    <property type="evidence" value="ECO:0007669"/>
    <property type="project" value="InterPro"/>
</dbReference>
<dbReference type="OrthoDB" id="5490902at2"/>
<protein>
    <recommendedName>
        <fullName evidence="3">Peptidase M14 domain-containing protein</fullName>
    </recommendedName>
</protein>
<evidence type="ECO:0000256" key="1">
    <source>
        <dbReference type="ARBA" id="ARBA00001947"/>
    </source>
</evidence>
<dbReference type="Pfam" id="PF00246">
    <property type="entry name" value="Peptidase_M14"/>
    <property type="match status" value="1"/>
</dbReference>
<dbReference type="InterPro" id="IPR050821">
    <property type="entry name" value="Cytosolic_carboxypeptidase"/>
</dbReference>
<dbReference type="GO" id="GO:0004181">
    <property type="term" value="F:metallocarboxypeptidase activity"/>
    <property type="evidence" value="ECO:0007669"/>
    <property type="project" value="InterPro"/>
</dbReference>
<dbReference type="GO" id="GO:0008270">
    <property type="term" value="F:zinc ion binding"/>
    <property type="evidence" value="ECO:0007669"/>
    <property type="project" value="InterPro"/>
</dbReference>
<dbReference type="EMBL" id="PIPQ01000001">
    <property type="protein sequence ID" value="RUO44111.1"/>
    <property type="molecule type" value="Genomic_DNA"/>
</dbReference>
<comment type="caution">
    <text evidence="4">The sequence shown here is derived from an EMBL/GenBank/DDBJ whole genome shotgun (WGS) entry which is preliminary data.</text>
</comment>
<dbReference type="Proteomes" id="UP000286976">
    <property type="component" value="Unassembled WGS sequence"/>
</dbReference>
<accession>A0A432XA46</accession>
<comment type="cofactor">
    <cofactor evidence="1">
        <name>Zn(2+)</name>
        <dbReference type="ChEBI" id="CHEBI:29105"/>
    </cofactor>
</comment>
<dbReference type="SUPFAM" id="SSF53187">
    <property type="entry name" value="Zn-dependent exopeptidases"/>
    <property type="match status" value="1"/>
</dbReference>
<dbReference type="CDD" id="cd06234">
    <property type="entry name" value="M14_PaCCP-like"/>
    <property type="match status" value="1"/>
</dbReference>
<keyword evidence="5" id="KW-1185">Reference proteome</keyword>
<dbReference type="PROSITE" id="PS52035">
    <property type="entry name" value="PEPTIDASE_M14"/>
    <property type="match status" value="1"/>
</dbReference>
<dbReference type="SMART" id="SM00631">
    <property type="entry name" value="Zn_pept"/>
    <property type="match status" value="1"/>
</dbReference>
<feature type="active site" description="Proton donor/acceptor" evidence="2">
    <location>
        <position position="336"/>
    </location>
</feature>
<comment type="similarity">
    <text evidence="2">Belongs to the peptidase M14 family.</text>
</comment>
<evidence type="ECO:0000313" key="4">
    <source>
        <dbReference type="EMBL" id="RUO44111.1"/>
    </source>
</evidence>